<dbReference type="PANTHER" id="PTHR43434:SF16">
    <property type="entry name" value="BLL8046 PROTEIN"/>
    <property type="match status" value="1"/>
</dbReference>
<accession>A0A7X6RJY0</accession>
<dbReference type="SFLD" id="SFLDG01129">
    <property type="entry name" value="C1.5:_HAD__Beta-PGM__Phosphata"/>
    <property type="match status" value="1"/>
</dbReference>
<dbReference type="InterPro" id="IPR050155">
    <property type="entry name" value="HAD-like_hydrolase_sf"/>
</dbReference>
<sequence length="222" mass="24135">MPEPAAVLFDIDGTLVDSNYLHALTWHRAFRAVDLDVPIWRIHRSIGMDGDTLVRTLAPELDDDAADTASDLHSRLYLERADELTLLPGAREILRDLHRDGLRIVLATSAPPDELAVLRDLLDSESLLYAVTGGEDVETAKPDPTIVRIALERAGVPARRAVFVGDTVWDMRACADLALPAVGVLSGGIGRAELEAEGAAVVCDDVEQLRHRIARTPIAALR</sequence>
<keyword evidence="2" id="KW-1185">Reference proteome</keyword>
<dbReference type="Pfam" id="PF00702">
    <property type="entry name" value="Hydrolase"/>
    <property type="match status" value="1"/>
</dbReference>
<dbReference type="NCBIfam" id="TIGR01549">
    <property type="entry name" value="HAD-SF-IA-v1"/>
    <property type="match status" value="1"/>
</dbReference>
<dbReference type="NCBIfam" id="TIGR01509">
    <property type="entry name" value="HAD-SF-IA-v3"/>
    <property type="match status" value="1"/>
</dbReference>
<dbReference type="AlphaFoldDB" id="A0A7X6RJY0"/>
<dbReference type="Gene3D" id="1.10.150.240">
    <property type="entry name" value="Putative phosphatase, domain 2"/>
    <property type="match status" value="1"/>
</dbReference>
<dbReference type="Gene3D" id="3.40.50.1000">
    <property type="entry name" value="HAD superfamily/HAD-like"/>
    <property type="match status" value="1"/>
</dbReference>
<evidence type="ECO:0000313" key="2">
    <source>
        <dbReference type="Proteomes" id="UP000523447"/>
    </source>
</evidence>
<dbReference type="GO" id="GO:0006281">
    <property type="term" value="P:DNA repair"/>
    <property type="evidence" value="ECO:0007669"/>
    <property type="project" value="TreeGrafter"/>
</dbReference>
<dbReference type="GO" id="GO:0008967">
    <property type="term" value="F:phosphoglycolate phosphatase activity"/>
    <property type="evidence" value="ECO:0007669"/>
    <property type="project" value="TreeGrafter"/>
</dbReference>
<dbReference type="Proteomes" id="UP000523447">
    <property type="component" value="Unassembled WGS sequence"/>
</dbReference>
<dbReference type="InterPro" id="IPR036412">
    <property type="entry name" value="HAD-like_sf"/>
</dbReference>
<dbReference type="EMBL" id="JAAXPE010000033">
    <property type="protein sequence ID" value="NKY88732.1"/>
    <property type="molecule type" value="Genomic_DNA"/>
</dbReference>
<dbReference type="PRINTS" id="PR00413">
    <property type="entry name" value="HADHALOGNASE"/>
</dbReference>
<dbReference type="InterPro" id="IPR023198">
    <property type="entry name" value="PGP-like_dom2"/>
</dbReference>
<dbReference type="SFLD" id="SFLDS00003">
    <property type="entry name" value="Haloacid_Dehalogenase"/>
    <property type="match status" value="1"/>
</dbReference>
<dbReference type="PANTHER" id="PTHR43434">
    <property type="entry name" value="PHOSPHOGLYCOLATE PHOSPHATASE"/>
    <property type="match status" value="1"/>
</dbReference>
<reference evidence="1 2" key="1">
    <citation type="submission" date="2020-04" db="EMBL/GenBank/DDBJ databases">
        <title>MicrobeNet Type strains.</title>
        <authorList>
            <person name="Nicholson A.C."/>
        </authorList>
    </citation>
    <scope>NUCLEOTIDE SEQUENCE [LARGE SCALE GENOMIC DNA]</scope>
    <source>
        <strain evidence="1 2">DSM 44445</strain>
    </source>
</reference>
<name>A0A7X6RJY0_9NOCA</name>
<dbReference type="RefSeq" id="WP_040717833.1">
    <property type="nucleotide sequence ID" value="NZ_CAWPHS010000027.1"/>
</dbReference>
<dbReference type="InterPro" id="IPR023214">
    <property type="entry name" value="HAD_sf"/>
</dbReference>
<evidence type="ECO:0000313" key="1">
    <source>
        <dbReference type="EMBL" id="NKY88732.1"/>
    </source>
</evidence>
<gene>
    <name evidence="1" type="ORF">HGA07_24315</name>
</gene>
<keyword evidence="1" id="KW-0378">Hydrolase</keyword>
<dbReference type="InterPro" id="IPR006439">
    <property type="entry name" value="HAD-SF_hydro_IA"/>
</dbReference>
<comment type="caution">
    <text evidence="1">The sequence shown here is derived from an EMBL/GenBank/DDBJ whole genome shotgun (WGS) entry which is preliminary data.</text>
</comment>
<dbReference type="GO" id="GO:0005829">
    <property type="term" value="C:cytosol"/>
    <property type="evidence" value="ECO:0007669"/>
    <property type="project" value="TreeGrafter"/>
</dbReference>
<protein>
    <submittedName>
        <fullName evidence="1">HAD family hydrolase</fullName>
    </submittedName>
</protein>
<organism evidence="1 2">
    <name type="scientific">Nocardia veterana</name>
    <dbReference type="NCBI Taxonomy" id="132249"/>
    <lineage>
        <taxon>Bacteria</taxon>
        <taxon>Bacillati</taxon>
        <taxon>Actinomycetota</taxon>
        <taxon>Actinomycetes</taxon>
        <taxon>Mycobacteriales</taxon>
        <taxon>Nocardiaceae</taxon>
        <taxon>Nocardia</taxon>
    </lineage>
</organism>
<proteinExistence type="predicted"/>
<dbReference type="SUPFAM" id="SSF56784">
    <property type="entry name" value="HAD-like"/>
    <property type="match status" value="1"/>
</dbReference>